<gene>
    <name evidence="1" type="ORF">Pint_23394</name>
</gene>
<dbReference type="Proteomes" id="UP001163603">
    <property type="component" value="Chromosome 6"/>
</dbReference>
<name>A0ACC0YNF5_9ROSI</name>
<keyword evidence="2" id="KW-1185">Reference proteome</keyword>
<evidence type="ECO:0000313" key="2">
    <source>
        <dbReference type="Proteomes" id="UP001163603"/>
    </source>
</evidence>
<dbReference type="EMBL" id="CM047741">
    <property type="protein sequence ID" value="KAJ0038663.1"/>
    <property type="molecule type" value="Genomic_DNA"/>
</dbReference>
<organism evidence="1 2">
    <name type="scientific">Pistacia integerrima</name>
    <dbReference type="NCBI Taxonomy" id="434235"/>
    <lineage>
        <taxon>Eukaryota</taxon>
        <taxon>Viridiplantae</taxon>
        <taxon>Streptophyta</taxon>
        <taxon>Embryophyta</taxon>
        <taxon>Tracheophyta</taxon>
        <taxon>Spermatophyta</taxon>
        <taxon>Magnoliopsida</taxon>
        <taxon>eudicotyledons</taxon>
        <taxon>Gunneridae</taxon>
        <taxon>Pentapetalae</taxon>
        <taxon>rosids</taxon>
        <taxon>malvids</taxon>
        <taxon>Sapindales</taxon>
        <taxon>Anacardiaceae</taxon>
        <taxon>Pistacia</taxon>
    </lineage>
</organism>
<evidence type="ECO:0000313" key="1">
    <source>
        <dbReference type="EMBL" id="KAJ0038663.1"/>
    </source>
</evidence>
<accession>A0ACC0YNF5</accession>
<reference evidence="2" key="1">
    <citation type="journal article" date="2023" name="G3 (Bethesda)">
        <title>Genome assembly and association tests identify interacting loci associated with vigor, precocity, and sex in interspecific pistachio rootstocks.</title>
        <authorList>
            <person name="Palmer W."/>
            <person name="Jacygrad E."/>
            <person name="Sagayaradj S."/>
            <person name="Cavanaugh K."/>
            <person name="Han R."/>
            <person name="Bertier L."/>
            <person name="Beede B."/>
            <person name="Kafkas S."/>
            <person name="Golino D."/>
            <person name="Preece J."/>
            <person name="Michelmore R."/>
        </authorList>
    </citation>
    <scope>NUCLEOTIDE SEQUENCE [LARGE SCALE GENOMIC DNA]</scope>
</reference>
<comment type="caution">
    <text evidence="1">The sequence shown here is derived from an EMBL/GenBank/DDBJ whole genome shotgun (WGS) entry which is preliminary data.</text>
</comment>
<sequence>MYYEMTLKQRWEQIFASDNGHNRENDVVVQTEVVSFGGVDEKYVVDGMMWFRSSSNDGQSTLIII</sequence>
<proteinExistence type="predicted"/>
<protein>
    <submittedName>
        <fullName evidence="1">Uncharacterized protein</fullName>
    </submittedName>
</protein>